<feature type="transmembrane region" description="Helical" evidence="1">
    <location>
        <begin position="69"/>
        <end position="87"/>
    </location>
</feature>
<keyword evidence="3" id="KW-1185">Reference proteome</keyword>
<evidence type="ECO:0000313" key="3">
    <source>
        <dbReference type="Proteomes" id="UP000244193"/>
    </source>
</evidence>
<dbReference type="KEGG" id="fmg:HYN48_13455"/>
<keyword evidence="1" id="KW-1133">Transmembrane helix</keyword>
<sequence length="100" mass="11765">MNDIIEILKSSKTMYILFISLFIFIILSSIFKKRLTQVGKPYKTISNILIFGVLLLSIANAFLNQKYDKLVIFFVIVLLQIALPKFVKWYDNRVRSFNNR</sequence>
<name>A0A2S0RH75_9FLAO</name>
<evidence type="ECO:0000256" key="1">
    <source>
        <dbReference type="SAM" id="Phobius"/>
    </source>
</evidence>
<keyword evidence="1" id="KW-0812">Transmembrane</keyword>
<accession>A0A2S0RH75</accession>
<reference evidence="2 3" key="1">
    <citation type="submission" date="2018-04" db="EMBL/GenBank/DDBJ databases">
        <title>Genome sequencing of Flavobacterium sp. HYN0048.</title>
        <authorList>
            <person name="Yi H."/>
            <person name="Baek C."/>
        </authorList>
    </citation>
    <scope>NUCLEOTIDE SEQUENCE [LARGE SCALE GENOMIC DNA]</scope>
    <source>
        <strain evidence="2 3">HYN0048</strain>
    </source>
</reference>
<proteinExistence type="predicted"/>
<keyword evidence="1" id="KW-0472">Membrane</keyword>
<protein>
    <submittedName>
        <fullName evidence="2">Uncharacterized protein</fullName>
    </submittedName>
</protein>
<evidence type="ECO:0000313" key="2">
    <source>
        <dbReference type="EMBL" id="AWA31006.1"/>
    </source>
</evidence>
<feature type="transmembrane region" description="Helical" evidence="1">
    <location>
        <begin position="44"/>
        <end position="63"/>
    </location>
</feature>
<dbReference type="EMBL" id="CP028811">
    <property type="protein sequence ID" value="AWA31006.1"/>
    <property type="molecule type" value="Genomic_DNA"/>
</dbReference>
<gene>
    <name evidence="2" type="ORF">HYN48_13455</name>
</gene>
<dbReference type="AlphaFoldDB" id="A0A2S0RH75"/>
<organism evidence="2 3">
    <name type="scientific">Flavobacterium magnum</name>
    <dbReference type="NCBI Taxonomy" id="2162713"/>
    <lineage>
        <taxon>Bacteria</taxon>
        <taxon>Pseudomonadati</taxon>
        <taxon>Bacteroidota</taxon>
        <taxon>Flavobacteriia</taxon>
        <taxon>Flavobacteriales</taxon>
        <taxon>Flavobacteriaceae</taxon>
        <taxon>Flavobacterium</taxon>
    </lineage>
</organism>
<feature type="transmembrane region" description="Helical" evidence="1">
    <location>
        <begin position="14"/>
        <end position="32"/>
    </location>
</feature>
<dbReference type="Proteomes" id="UP000244193">
    <property type="component" value="Chromosome"/>
</dbReference>